<dbReference type="Proteomes" id="UP000048908">
    <property type="component" value="Unassembled WGS sequence"/>
</dbReference>
<keyword evidence="8 12" id="KW-0460">Magnesium</keyword>
<keyword evidence="7 13" id="KW-0378">Hydrolase</keyword>
<dbReference type="Gene3D" id="3.30.540.10">
    <property type="entry name" value="Fructose-1,6-Bisphosphatase, subunit A, domain 1"/>
    <property type="match status" value="1"/>
</dbReference>
<keyword evidence="9" id="KW-0368">Histidine biosynthesis</keyword>
<dbReference type="GO" id="GO:0046872">
    <property type="term" value="F:metal ion binding"/>
    <property type="evidence" value="ECO:0007669"/>
    <property type="project" value="UniProtKB-KW"/>
</dbReference>
<dbReference type="AlphaFoldDB" id="A0A0M6XN78"/>
<feature type="binding site" evidence="12">
    <location>
        <position position="72"/>
    </location>
    <ligand>
        <name>Mg(2+)</name>
        <dbReference type="ChEBI" id="CHEBI:18420"/>
        <label>1</label>
        <note>catalytic</note>
    </ligand>
</feature>
<keyword evidence="6 12" id="KW-0479">Metal-binding</keyword>
<dbReference type="RefSeq" id="WP_055681688.1">
    <property type="nucleotide sequence ID" value="NZ_CXPG01000012.1"/>
</dbReference>
<evidence type="ECO:0000313" key="14">
    <source>
        <dbReference type="Proteomes" id="UP000048908"/>
    </source>
</evidence>
<dbReference type="PANTHER" id="PTHR20854">
    <property type="entry name" value="INOSITOL MONOPHOSPHATASE"/>
    <property type="match status" value="1"/>
</dbReference>
<dbReference type="PANTHER" id="PTHR20854:SF4">
    <property type="entry name" value="INOSITOL-1-MONOPHOSPHATASE-RELATED"/>
    <property type="match status" value="1"/>
</dbReference>
<accession>A0A0M6XN78</accession>
<evidence type="ECO:0000256" key="12">
    <source>
        <dbReference type="PIRSR" id="PIRSR600760-2"/>
    </source>
</evidence>
<protein>
    <recommendedName>
        <fullName evidence="4 11">Histidinol-phosphatase</fullName>
        <ecNumber evidence="4 11">3.1.3.15</ecNumber>
    </recommendedName>
</protein>
<dbReference type="SUPFAM" id="SSF56655">
    <property type="entry name" value="Carbohydrate phosphatase"/>
    <property type="match status" value="1"/>
</dbReference>
<dbReference type="GO" id="GO:0008934">
    <property type="term" value="F:inositol monophosphate 1-phosphatase activity"/>
    <property type="evidence" value="ECO:0007669"/>
    <property type="project" value="TreeGrafter"/>
</dbReference>
<dbReference type="GO" id="GO:0004401">
    <property type="term" value="F:histidinol-phosphatase activity"/>
    <property type="evidence" value="ECO:0007669"/>
    <property type="project" value="UniProtKB-UniRule"/>
</dbReference>
<keyword evidence="5" id="KW-0028">Amino-acid biosynthesis</keyword>
<dbReference type="CDD" id="cd01641">
    <property type="entry name" value="Bacterial_IMPase_like_1"/>
    <property type="match status" value="1"/>
</dbReference>
<dbReference type="PRINTS" id="PR00377">
    <property type="entry name" value="IMPHPHTASES"/>
</dbReference>
<evidence type="ECO:0000256" key="7">
    <source>
        <dbReference type="ARBA" id="ARBA00022801"/>
    </source>
</evidence>
<evidence type="ECO:0000256" key="5">
    <source>
        <dbReference type="ARBA" id="ARBA00022605"/>
    </source>
</evidence>
<feature type="binding site" evidence="12">
    <location>
        <position position="88"/>
    </location>
    <ligand>
        <name>Mg(2+)</name>
        <dbReference type="ChEBI" id="CHEBI:18420"/>
        <label>1</label>
        <note>catalytic</note>
    </ligand>
</feature>
<keyword evidence="14" id="KW-1185">Reference proteome</keyword>
<evidence type="ECO:0000256" key="1">
    <source>
        <dbReference type="ARBA" id="ARBA00001946"/>
    </source>
</evidence>
<proteinExistence type="inferred from homology"/>
<evidence type="ECO:0000256" key="10">
    <source>
        <dbReference type="ARBA" id="ARBA00049158"/>
    </source>
</evidence>
<comment type="pathway">
    <text evidence="2">Amino-acid biosynthesis; L-histidine biosynthesis; L-histidine from 5-phospho-alpha-D-ribose 1-diphosphate: step 8/9.</text>
</comment>
<dbReference type="STRING" id="282197.SAMN04488517_10488"/>
<dbReference type="Gene3D" id="3.40.190.80">
    <property type="match status" value="1"/>
</dbReference>
<evidence type="ECO:0000256" key="9">
    <source>
        <dbReference type="ARBA" id="ARBA00023102"/>
    </source>
</evidence>
<evidence type="ECO:0000256" key="3">
    <source>
        <dbReference type="ARBA" id="ARBA00009759"/>
    </source>
</evidence>
<evidence type="ECO:0000313" key="13">
    <source>
        <dbReference type="EMBL" id="CTQ32142.1"/>
    </source>
</evidence>
<feature type="binding site" evidence="12">
    <location>
        <position position="215"/>
    </location>
    <ligand>
        <name>Mg(2+)</name>
        <dbReference type="ChEBI" id="CHEBI:18420"/>
        <label>1</label>
        <note>catalytic</note>
    </ligand>
</feature>
<comment type="similarity">
    <text evidence="3">Belongs to the inositol monophosphatase superfamily.</text>
</comment>
<feature type="binding site" evidence="12">
    <location>
        <position position="91"/>
    </location>
    <ligand>
        <name>Mg(2+)</name>
        <dbReference type="ChEBI" id="CHEBI:18420"/>
        <label>1</label>
        <note>catalytic</note>
    </ligand>
</feature>
<dbReference type="InterPro" id="IPR011809">
    <property type="entry name" value="His_9_proposed"/>
</dbReference>
<dbReference type="InterPro" id="IPR020583">
    <property type="entry name" value="Inositol_monoP_metal-BS"/>
</dbReference>
<dbReference type="PROSITE" id="PS00629">
    <property type="entry name" value="IMP_1"/>
    <property type="match status" value="1"/>
</dbReference>
<evidence type="ECO:0000256" key="2">
    <source>
        <dbReference type="ARBA" id="ARBA00004970"/>
    </source>
</evidence>
<dbReference type="GO" id="GO:0007165">
    <property type="term" value="P:signal transduction"/>
    <property type="evidence" value="ECO:0007669"/>
    <property type="project" value="TreeGrafter"/>
</dbReference>
<sequence>MDRTADLPAIRATAHALADAARGVTLRHFRRPMTVDSKRDDFDPVTIADREAERTMRDILAARRPHDGILGEEMGATPGTSDLTWVLDPIDGTRAFISGSPTWGVLIAVQDADGPFFGVVDQPFTGERFEGAPDGATWTRGDDRRALTVSVTERLDRATILSTFPEVGTAEEGGAFHRLAARCRLTRYGLDCYAYALLAAGHVDLVVEAGLQPHDIAAPMAVIRAAGGIVTGWTGGPAHHGGRVIAAANPALHRAALEVLNG</sequence>
<dbReference type="GO" id="GO:0000105">
    <property type="term" value="P:L-histidine biosynthetic process"/>
    <property type="evidence" value="ECO:0007669"/>
    <property type="project" value="UniProtKB-UniRule"/>
</dbReference>
<name>A0A0M6XN78_9RHOB</name>
<dbReference type="UniPathway" id="UPA00031">
    <property type="reaction ID" value="UER00013"/>
</dbReference>
<evidence type="ECO:0000256" key="6">
    <source>
        <dbReference type="ARBA" id="ARBA00022723"/>
    </source>
</evidence>
<dbReference type="OrthoDB" id="9785695at2"/>
<dbReference type="NCBIfam" id="TIGR02067">
    <property type="entry name" value="his_9_HisN"/>
    <property type="match status" value="1"/>
</dbReference>
<gene>
    <name evidence="13" type="primary">hisN</name>
    <name evidence="13" type="ORF">JAN5088_00905</name>
</gene>
<evidence type="ECO:0000256" key="11">
    <source>
        <dbReference type="NCBIfam" id="TIGR02067"/>
    </source>
</evidence>
<evidence type="ECO:0000256" key="8">
    <source>
        <dbReference type="ARBA" id="ARBA00022842"/>
    </source>
</evidence>
<dbReference type="InterPro" id="IPR000760">
    <property type="entry name" value="Inositol_monophosphatase-like"/>
</dbReference>
<dbReference type="Pfam" id="PF00459">
    <property type="entry name" value="Inositol_P"/>
    <property type="match status" value="1"/>
</dbReference>
<reference evidence="13 14" key="1">
    <citation type="submission" date="2015-07" db="EMBL/GenBank/DDBJ databases">
        <authorList>
            <person name="Noorani M."/>
        </authorList>
    </citation>
    <scope>NUCLEOTIDE SEQUENCE [LARGE SCALE GENOMIC DNA]</scope>
    <source>
        <strain evidence="13 14">CECT 5088</strain>
    </source>
</reference>
<feature type="binding site" evidence="12">
    <location>
        <position position="90"/>
    </location>
    <ligand>
        <name>Mg(2+)</name>
        <dbReference type="ChEBI" id="CHEBI:18420"/>
        <label>2</label>
    </ligand>
</feature>
<evidence type="ECO:0000256" key="4">
    <source>
        <dbReference type="ARBA" id="ARBA00013085"/>
    </source>
</evidence>
<dbReference type="GO" id="GO:0006020">
    <property type="term" value="P:inositol metabolic process"/>
    <property type="evidence" value="ECO:0007669"/>
    <property type="project" value="TreeGrafter"/>
</dbReference>
<comment type="cofactor">
    <cofactor evidence="1 12">
        <name>Mg(2+)</name>
        <dbReference type="ChEBI" id="CHEBI:18420"/>
    </cofactor>
</comment>
<comment type="catalytic activity">
    <reaction evidence="10">
        <text>L-histidinol phosphate + H2O = L-histidinol + phosphate</text>
        <dbReference type="Rhea" id="RHEA:14465"/>
        <dbReference type="ChEBI" id="CHEBI:15377"/>
        <dbReference type="ChEBI" id="CHEBI:43474"/>
        <dbReference type="ChEBI" id="CHEBI:57699"/>
        <dbReference type="ChEBI" id="CHEBI:57980"/>
        <dbReference type="EC" id="3.1.3.15"/>
    </reaction>
</comment>
<organism evidence="13 14">
    <name type="scientific">Jannaschia rubra</name>
    <dbReference type="NCBI Taxonomy" id="282197"/>
    <lineage>
        <taxon>Bacteria</taxon>
        <taxon>Pseudomonadati</taxon>
        <taxon>Pseudomonadota</taxon>
        <taxon>Alphaproteobacteria</taxon>
        <taxon>Rhodobacterales</taxon>
        <taxon>Roseobacteraceae</taxon>
        <taxon>Jannaschia</taxon>
    </lineage>
</organism>
<dbReference type="EC" id="3.1.3.15" evidence="4 11"/>
<dbReference type="EMBL" id="CXPG01000012">
    <property type="protein sequence ID" value="CTQ32142.1"/>
    <property type="molecule type" value="Genomic_DNA"/>
</dbReference>